<dbReference type="InterPro" id="IPR050481">
    <property type="entry name" value="UDP-glycosyltransf_plant"/>
</dbReference>
<dbReference type="InterPro" id="IPR035595">
    <property type="entry name" value="UDP_glycos_trans_CS"/>
</dbReference>
<protein>
    <submittedName>
        <fullName evidence="4">Putative anthocyanidin 3-O-glucosyltransferase</fullName>
        <ecNumber evidence="4">2.4.1.115</ecNumber>
    </submittedName>
</protein>
<dbReference type="PROSITE" id="PS00375">
    <property type="entry name" value="UDPGT"/>
    <property type="match status" value="1"/>
</dbReference>
<evidence type="ECO:0000256" key="1">
    <source>
        <dbReference type="ARBA" id="ARBA00009995"/>
    </source>
</evidence>
<dbReference type="GO" id="GO:0047213">
    <property type="term" value="F:anthocyanidin 3-O-glucosyltransferase activity"/>
    <property type="evidence" value="ECO:0007669"/>
    <property type="project" value="UniProtKB-EC"/>
</dbReference>
<dbReference type="EC" id="2.4.1.115" evidence="4"/>
<dbReference type="EMBL" id="PSQE01000004">
    <property type="protein sequence ID" value="RHN60742.1"/>
    <property type="molecule type" value="Genomic_DNA"/>
</dbReference>
<reference evidence="4" key="1">
    <citation type="journal article" date="2018" name="Nat. Plants">
        <title>Whole-genome landscape of Medicago truncatula symbiotic genes.</title>
        <authorList>
            <person name="Pecrix Y."/>
            <person name="Gamas P."/>
            <person name="Carrere S."/>
        </authorList>
    </citation>
    <scope>NUCLEOTIDE SEQUENCE</scope>
    <source>
        <tissue evidence="4">Leaves</tissue>
    </source>
</reference>
<dbReference type="Gramene" id="rna23099">
    <property type="protein sequence ID" value="RHN60742.1"/>
    <property type="gene ID" value="gene23099"/>
</dbReference>
<keyword evidence="3 4" id="KW-0808">Transferase</keyword>
<evidence type="ECO:0000256" key="2">
    <source>
        <dbReference type="ARBA" id="ARBA00022676"/>
    </source>
</evidence>
<dbReference type="Gene3D" id="3.40.50.2000">
    <property type="entry name" value="Glycogen Phosphorylase B"/>
    <property type="match status" value="3"/>
</dbReference>
<organism evidence="4">
    <name type="scientific">Medicago truncatula</name>
    <name type="common">Barrel medic</name>
    <name type="synonym">Medicago tribuloides</name>
    <dbReference type="NCBI Taxonomy" id="3880"/>
    <lineage>
        <taxon>Eukaryota</taxon>
        <taxon>Viridiplantae</taxon>
        <taxon>Streptophyta</taxon>
        <taxon>Embryophyta</taxon>
        <taxon>Tracheophyta</taxon>
        <taxon>Spermatophyta</taxon>
        <taxon>Magnoliopsida</taxon>
        <taxon>eudicotyledons</taxon>
        <taxon>Gunneridae</taxon>
        <taxon>Pentapetalae</taxon>
        <taxon>rosids</taxon>
        <taxon>fabids</taxon>
        <taxon>Fabales</taxon>
        <taxon>Fabaceae</taxon>
        <taxon>Papilionoideae</taxon>
        <taxon>50 kb inversion clade</taxon>
        <taxon>NPAAA clade</taxon>
        <taxon>Hologalegina</taxon>
        <taxon>IRL clade</taxon>
        <taxon>Trifolieae</taxon>
        <taxon>Medicago</taxon>
    </lineage>
</organism>
<proteinExistence type="inferred from homology"/>
<dbReference type="InterPro" id="IPR002213">
    <property type="entry name" value="UDP_glucos_trans"/>
</dbReference>
<evidence type="ECO:0000256" key="3">
    <source>
        <dbReference type="ARBA" id="ARBA00022679"/>
    </source>
</evidence>
<dbReference type="Proteomes" id="UP000265566">
    <property type="component" value="Chromosome 4"/>
</dbReference>
<dbReference type="FunFam" id="3.40.50.2000:FF:000087">
    <property type="entry name" value="Glycosyltransferase"/>
    <property type="match status" value="1"/>
</dbReference>
<dbReference type="AlphaFoldDB" id="A0A396I546"/>
<comment type="caution">
    <text evidence="4">The sequence shown here is derived from an EMBL/GenBank/DDBJ whole genome shotgun (WGS) entry which is preliminary data.</text>
</comment>
<dbReference type="PANTHER" id="PTHR48049:SF84">
    <property type="entry name" value="UDP-GLYCOSYLTRANSFERASE 79A6"/>
    <property type="match status" value="1"/>
</dbReference>
<name>A0A396I546_MEDTR</name>
<comment type="similarity">
    <text evidence="1">Belongs to the UDP-glycosyltransferase family.</text>
</comment>
<dbReference type="CDD" id="cd03784">
    <property type="entry name" value="GT1_Gtf-like"/>
    <property type="match status" value="1"/>
</dbReference>
<gene>
    <name evidence="4" type="ORF">MtrunA17_Chr4g0029131</name>
</gene>
<evidence type="ECO:0000313" key="4">
    <source>
        <dbReference type="EMBL" id="RHN60742.1"/>
    </source>
</evidence>
<dbReference type="SUPFAM" id="SSF53756">
    <property type="entry name" value="UDP-Glycosyltransferase/glycogen phosphorylase"/>
    <property type="match status" value="2"/>
</dbReference>
<keyword evidence="2 4" id="KW-0328">Glycosyltransferase</keyword>
<dbReference type="Pfam" id="PF00201">
    <property type="entry name" value="UDPGT"/>
    <property type="match status" value="1"/>
</dbReference>
<dbReference type="FunFam" id="3.40.50.2000:FF:000037">
    <property type="entry name" value="Glycosyltransferase"/>
    <property type="match status" value="1"/>
</dbReference>
<sequence length="666" mass="75386">MSGERIINSEIHVAMFPFLAFGHISPFVQLSNKLFSHGIHISFLSPSANIPKIKSTFNLNPSIHIIPLHVSDNLPSNTSNLHSGMFGTLIQAIDSMQDHVKTILFELKPNFIFFDIATSWIPEIASELGIKSVYFSVYSAISASYLCPSSRLDDTKGRDITYEDFKNPPLGYFPNSKLSLQTFQAKNIFIALFQRFNFHKVMQNFSESSLIVFKSCKEMEGPYLDYLQNQFEKPILFSGVLVPEPSMDVLEEKWTKWLDNFPTKSVILCSFGSETFLSDDQINELAIGLELTNLPFILVLNFPSNLNAESELERALPKGFLERVKNRGIVHSGWLQQQLVLKHSSVGCYVCHAGFSSVIEAIVNDCQLVLLPFKGDQFLNSKLIADDLKAGVEVNRKDEDGFFEKEGLFEAVKTVMVEVDKEPGKQIRENHMKWREFLLDKKIQNKFITDLIARLKSLAYGERIINSEIHVAMFPFLAFGHISPFVQLSNKLFSHGIHISFLSPSANIPKIKSTFNLNPSIHIIPLHVSDNLPSNTSNLHSGMFGTLIQAIDSMQDHVKTILFELKPNFIFFDIATSWIPEIASELGIKSVYFSVYSAISASYLCPSSRLDDTKGRDITYEDFKNPPLGYFPNSKLSLQTFQAKNIFIALFQRFNLFFIQEAVSRT</sequence>
<accession>A0A396I546</accession>
<dbReference type="PANTHER" id="PTHR48049">
    <property type="entry name" value="GLYCOSYLTRANSFERASE"/>
    <property type="match status" value="1"/>
</dbReference>